<gene>
    <name evidence="1" type="ORF">SAMN05660648_02449</name>
</gene>
<accession>A0A1H3ZJR0</accession>
<evidence type="ECO:0000313" key="2">
    <source>
        <dbReference type="Proteomes" id="UP000183469"/>
    </source>
</evidence>
<dbReference type="AlphaFoldDB" id="A0A1H3ZJR0"/>
<organism evidence="1 2">
    <name type="scientific">Selenomonas ruminantium</name>
    <dbReference type="NCBI Taxonomy" id="971"/>
    <lineage>
        <taxon>Bacteria</taxon>
        <taxon>Bacillati</taxon>
        <taxon>Bacillota</taxon>
        <taxon>Negativicutes</taxon>
        <taxon>Selenomonadales</taxon>
        <taxon>Selenomonadaceae</taxon>
        <taxon>Selenomonas</taxon>
    </lineage>
</organism>
<name>A0A1H3ZJR0_SELRU</name>
<dbReference type="Proteomes" id="UP000183469">
    <property type="component" value="Unassembled WGS sequence"/>
</dbReference>
<protein>
    <submittedName>
        <fullName evidence="1">Uncharacterized protein</fullName>
    </submittedName>
</protein>
<proteinExistence type="predicted"/>
<evidence type="ECO:0000313" key="1">
    <source>
        <dbReference type="EMBL" id="SEA23494.1"/>
    </source>
</evidence>
<sequence length="166" mass="19815">MDNAVKALDNSGVAEIEMKVKEILKDDITEYALKSLLVKVQENIWNLSYQFKNHYDEYLYDNMEKLQEDVVKWYKTYQYINSVIISVEGQRTLAYVQDFIAQRNATSNVYVMYYWNSKPDYNALSEKDKVVVLTNELYRRLNTYFVLCEQLKRIEKVLNESNKESR</sequence>
<dbReference type="EMBL" id="FNQG01000011">
    <property type="protein sequence ID" value="SEA23494.1"/>
    <property type="molecule type" value="Genomic_DNA"/>
</dbReference>
<reference evidence="1 2" key="1">
    <citation type="submission" date="2016-10" db="EMBL/GenBank/DDBJ databases">
        <authorList>
            <person name="de Groot N.N."/>
        </authorList>
    </citation>
    <scope>NUCLEOTIDE SEQUENCE [LARGE SCALE GENOMIC DNA]</scope>
    <source>
        <strain evidence="1 2">DSM 2872</strain>
    </source>
</reference>
<dbReference type="RefSeq" id="WP_074673003.1">
    <property type="nucleotide sequence ID" value="NZ_FNQG01000011.1"/>
</dbReference>